<evidence type="ECO:0000313" key="3">
    <source>
        <dbReference type="Proteomes" id="UP000076842"/>
    </source>
</evidence>
<gene>
    <name evidence="2" type="ORF">CALCODRAFT_47835</name>
</gene>
<feature type="region of interest" description="Disordered" evidence="1">
    <location>
        <begin position="317"/>
        <end position="425"/>
    </location>
</feature>
<feature type="region of interest" description="Disordered" evidence="1">
    <location>
        <begin position="564"/>
        <end position="585"/>
    </location>
</feature>
<feature type="compositionally biased region" description="Basic and acidic residues" evidence="1">
    <location>
        <begin position="621"/>
        <end position="635"/>
    </location>
</feature>
<feature type="compositionally biased region" description="Polar residues" evidence="1">
    <location>
        <begin position="867"/>
        <end position="877"/>
    </location>
</feature>
<proteinExistence type="predicted"/>
<evidence type="ECO:0000313" key="2">
    <source>
        <dbReference type="EMBL" id="KZT53614.1"/>
    </source>
</evidence>
<dbReference type="Proteomes" id="UP000076842">
    <property type="component" value="Unassembled WGS sequence"/>
</dbReference>
<dbReference type="InParanoid" id="A0A165DVA9"/>
<feature type="compositionally biased region" description="Pro residues" evidence="1">
    <location>
        <begin position="202"/>
        <end position="211"/>
    </location>
</feature>
<feature type="compositionally biased region" description="Polar residues" evidence="1">
    <location>
        <begin position="466"/>
        <end position="478"/>
    </location>
</feature>
<reference evidence="2 3" key="1">
    <citation type="journal article" date="2016" name="Mol. Biol. Evol.">
        <title>Comparative Genomics of Early-Diverging Mushroom-Forming Fungi Provides Insights into the Origins of Lignocellulose Decay Capabilities.</title>
        <authorList>
            <person name="Nagy L.G."/>
            <person name="Riley R."/>
            <person name="Tritt A."/>
            <person name="Adam C."/>
            <person name="Daum C."/>
            <person name="Floudas D."/>
            <person name="Sun H."/>
            <person name="Yadav J.S."/>
            <person name="Pangilinan J."/>
            <person name="Larsson K.H."/>
            <person name="Matsuura K."/>
            <person name="Barry K."/>
            <person name="Labutti K."/>
            <person name="Kuo R."/>
            <person name="Ohm R.A."/>
            <person name="Bhattacharya S.S."/>
            <person name="Shirouzu T."/>
            <person name="Yoshinaga Y."/>
            <person name="Martin F.M."/>
            <person name="Grigoriev I.V."/>
            <person name="Hibbett D.S."/>
        </authorList>
    </citation>
    <scope>NUCLEOTIDE SEQUENCE [LARGE SCALE GENOMIC DNA]</scope>
    <source>
        <strain evidence="2 3">HHB12733</strain>
    </source>
</reference>
<feature type="compositionally biased region" description="Polar residues" evidence="1">
    <location>
        <begin position="271"/>
        <end position="281"/>
    </location>
</feature>
<protein>
    <submittedName>
        <fullName evidence="2">Uncharacterized protein</fullName>
    </submittedName>
</protein>
<feature type="compositionally biased region" description="Polar residues" evidence="1">
    <location>
        <begin position="564"/>
        <end position="584"/>
    </location>
</feature>
<feature type="compositionally biased region" description="Pro residues" evidence="1">
    <location>
        <begin position="1021"/>
        <end position="1030"/>
    </location>
</feature>
<dbReference type="AlphaFoldDB" id="A0A165DVA9"/>
<name>A0A165DVA9_9BASI</name>
<feature type="compositionally biased region" description="Low complexity" evidence="1">
    <location>
        <begin position="452"/>
        <end position="463"/>
    </location>
</feature>
<feature type="region of interest" description="Disordered" evidence="1">
    <location>
        <begin position="600"/>
        <end position="683"/>
    </location>
</feature>
<feature type="region of interest" description="Disordered" evidence="1">
    <location>
        <begin position="987"/>
        <end position="1051"/>
    </location>
</feature>
<sequence length="1091" mass="118550">MSSTQPGQVSSPEPMSTTSTRPSKRSLESPEQQARGEGEDDRTKRRRSDEDASVGRTEQRTASSSRPMTGASAMERGIRELELQDQQPDRPAMGNADQRTSVDPDASASDIDMDVDEPQASSSAAQLSSVSLPVFSVRLPAISSFDRNRPQSSSSDDDPWHTPNETPQGSQHRARSPPSTEEVRNESARAQNFSNILEPLRRSPPPPPYPGPERASAHFGDFLSRLRLAGRESTSSSSTAGSVFPRDTYSQMGATAPHALPERHAPLSLSLPRSQNSSRASGTVLPRLGAGERLSQVPISPPRPIFEANWLRHPSIGGPSMLPAGQAGVRHQPPPAPHSPLLHPSLHSPPLARSAVGSPEIGRFSPPSHFRRSPVSPYSDESDIAPTIFPGSPYPLYQPSPAAEAHHPELPQNSPRHHNTTDDEQQLPQIPRMQAPLIPNFGRHVRDDAVLSQSSQSASPAPQMQVGPSHSGSNSGQSADRVARPSQEGNNQPMRLPPIRTRGPLPRLSSVVAGISEDQDQRAPRQQQASSRQERDDILSNSNASSREILETLIRMREATSQIAATGATGSRNVSATRSQASAQRDQDLGLYWASARALGQPETSNVREQAPRQDIPQPHTRRDQTGAREMREGTSDAAPQLPSFDALGGLPSSRLMPPPSGSPATPWSIWRTPQPEDRSFTLPHERRNPTQILELSQLLNEVQERGDRLQSSLSNLERGQRAEDVPRILVDAPRVTANRSSSRDVFAVPPIFARENSLGLEMEIAPNTANTSGQPGTNMAPPPRPITPVGSDLAMNAELGITRERMLEALNAVHRDRLELRERIITARLAGLTTSHLEEASRQLRSASHALRGAVAAEARARQMAPNPSASATQADSHPAVQRRETSDERGQAEFVRLMSETEPLLAEHRRTGAAIRQLVGDRPAEVSQSLAVPNANTVPAIGPMTRQDAERAARDSARNTARAEDFLRAYRLEAPAHWARDRATGPDILRRRMPTHFRVSGDGEPTPRPLGAPLRTSSPSPPPVPPRSSPSSRYDPVRDSDHDVHMESARTRMRAVPLTPLGMDSPFYTGRNVACVSPQLTVPSTLIPA</sequence>
<feature type="compositionally biased region" description="Basic and acidic residues" evidence="1">
    <location>
        <begin position="34"/>
        <end position="50"/>
    </location>
</feature>
<feature type="region of interest" description="Disordered" evidence="1">
    <location>
        <begin position="1"/>
        <end position="300"/>
    </location>
</feature>
<feature type="region of interest" description="Disordered" evidence="1">
    <location>
        <begin position="449"/>
        <end position="544"/>
    </location>
</feature>
<feature type="region of interest" description="Disordered" evidence="1">
    <location>
        <begin position="861"/>
        <end position="892"/>
    </location>
</feature>
<feature type="compositionally biased region" description="Low complexity" evidence="1">
    <location>
        <begin position="118"/>
        <end position="134"/>
    </location>
</feature>
<organism evidence="2 3">
    <name type="scientific">Calocera cornea HHB12733</name>
    <dbReference type="NCBI Taxonomy" id="1353952"/>
    <lineage>
        <taxon>Eukaryota</taxon>
        <taxon>Fungi</taxon>
        <taxon>Dikarya</taxon>
        <taxon>Basidiomycota</taxon>
        <taxon>Agaricomycotina</taxon>
        <taxon>Dacrymycetes</taxon>
        <taxon>Dacrymycetales</taxon>
        <taxon>Dacrymycetaceae</taxon>
        <taxon>Calocera</taxon>
    </lineage>
</organism>
<feature type="compositionally biased region" description="Polar residues" evidence="1">
    <location>
        <begin position="1"/>
        <end position="21"/>
    </location>
</feature>
<dbReference type="OrthoDB" id="10505362at2759"/>
<feature type="compositionally biased region" description="Basic and acidic residues" evidence="1">
    <location>
        <begin position="1037"/>
        <end position="1051"/>
    </location>
</feature>
<feature type="compositionally biased region" description="Basic and acidic residues" evidence="1">
    <location>
        <begin position="883"/>
        <end position="892"/>
    </location>
</feature>
<evidence type="ECO:0000256" key="1">
    <source>
        <dbReference type="SAM" id="MobiDB-lite"/>
    </source>
</evidence>
<dbReference type="EMBL" id="KV424033">
    <property type="protein sequence ID" value="KZT53614.1"/>
    <property type="molecule type" value="Genomic_DNA"/>
</dbReference>
<keyword evidence="3" id="KW-1185">Reference proteome</keyword>
<accession>A0A165DVA9</accession>
<feature type="compositionally biased region" description="Low complexity" evidence="1">
    <location>
        <begin position="339"/>
        <end position="355"/>
    </location>
</feature>